<dbReference type="STRING" id="7719.ENSCINP00000014178"/>
<dbReference type="GeneTree" id="ENSGT00940000157476"/>
<dbReference type="InterPro" id="IPR011989">
    <property type="entry name" value="ARM-like"/>
</dbReference>
<dbReference type="InterPro" id="IPR055164">
    <property type="entry name" value="EDR1/CTR1/ARMC3-like_pept-like"/>
</dbReference>
<evidence type="ECO:0000256" key="1">
    <source>
        <dbReference type="ARBA" id="ARBA00022737"/>
    </source>
</evidence>
<name>F6YAM0_CIOIN</name>
<dbReference type="HOGENOM" id="CLU_018048_0_0_1"/>
<dbReference type="Gene3D" id="1.25.10.10">
    <property type="entry name" value="Leucine-rich Repeat Variant"/>
    <property type="match status" value="3"/>
</dbReference>
<dbReference type="SUPFAM" id="SSF48371">
    <property type="entry name" value="ARM repeat"/>
    <property type="match status" value="2"/>
</dbReference>
<dbReference type="PANTHER" id="PTHR46618:SF1">
    <property type="entry name" value="ARMADILLO REPEAT-CONTAINING PROTEIN 3"/>
    <property type="match status" value="1"/>
</dbReference>
<protein>
    <recommendedName>
        <fullName evidence="8">Armadillo repeat-containing domain-containing protein</fullName>
    </recommendedName>
</protein>
<accession>F6YAM0</accession>
<dbReference type="Ensembl" id="ENSCINT00000014178.3">
    <property type="protein sequence ID" value="ENSCINP00000014178.3"/>
    <property type="gene ID" value="ENSCING00000006895.3"/>
</dbReference>
<feature type="domain" description="EDR1/CTR1/ARMC3-like peptidase-like" evidence="4">
    <location>
        <begin position="710"/>
        <end position="848"/>
    </location>
</feature>
<evidence type="ECO:0000313" key="7">
    <source>
        <dbReference type="Proteomes" id="UP000008144"/>
    </source>
</evidence>
<dbReference type="EMBL" id="EAAA01002950">
    <property type="status" value="NOT_ANNOTATED_CDS"/>
    <property type="molecule type" value="Genomic_DNA"/>
</dbReference>
<feature type="repeat" description="ARM" evidence="2">
    <location>
        <begin position="149"/>
        <end position="191"/>
    </location>
</feature>
<evidence type="ECO:0000313" key="6">
    <source>
        <dbReference type="Ensembl" id="ENSCINP00000014178.3"/>
    </source>
</evidence>
<dbReference type="Proteomes" id="UP000008144">
    <property type="component" value="Chromosome 9"/>
</dbReference>
<evidence type="ECO:0008006" key="8">
    <source>
        <dbReference type="Google" id="ProtNLM"/>
    </source>
</evidence>
<dbReference type="InterPro" id="IPR052441">
    <property type="entry name" value="Armadillo-Ser/Thr_Kinase"/>
</dbReference>
<reference evidence="6" key="4">
    <citation type="submission" date="2025-09" db="UniProtKB">
        <authorList>
            <consortium name="Ensembl"/>
        </authorList>
    </citation>
    <scope>IDENTIFICATION</scope>
</reference>
<evidence type="ECO:0000259" key="4">
    <source>
        <dbReference type="Pfam" id="PF14381"/>
    </source>
</evidence>
<reference evidence="6" key="2">
    <citation type="journal article" date="2008" name="Genome Biol.">
        <title>Improved genome assembly and evidence-based global gene model set for the chordate Ciona intestinalis: new insight into intron and operon populations.</title>
        <authorList>
            <person name="Satou Y."/>
            <person name="Mineta K."/>
            <person name="Ogasawara M."/>
            <person name="Sasakura Y."/>
            <person name="Shoguchi E."/>
            <person name="Ueno K."/>
            <person name="Yamada L."/>
            <person name="Matsumoto J."/>
            <person name="Wasserscheid J."/>
            <person name="Dewar K."/>
            <person name="Wiley G.B."/>
            <person name="Macmil S.L."/>
            <person name="Roe B.A."/>
            <person name="Zeller R.W."/>
            <person name="Hastings K.E."/>
            <person name="Lemaire P."/>
            <person name="Lindquist E."/>
            <person name="Endo T."/>
            <person name="Hotta K."/>
            <person name="Inaba K."/>
        </authorList>
    </citation>
    <scope>NUCLEOTIDE SEQUENCE [LARGE SCALE GENOMIC DNA]</scope>
    <source>
        <strain evidence="6">wild type</strain>
    </source>
</reference>
<dbReference type="InParanoid" id="F6YAM0"/>
<proteinExistence type="predicted"/>
<evidence type="ECO:0000259" key="5">
    <source>
        <dbReference type="Pfam" id="PF24768"/>
    </source>
</evidence>
<evidence type="ECO:0000256" key="2">
    <source>
        <dbReference type="PROSITE-ProRule" id="PRU00259"/>
    </source>
</evidence>
<dbReference type="PROSITE" id="PS50176">
    <property type="entry name" value="ARM_REPEAT"/>
    <property type="match status" value="2"/>
</dbReference>
<dbReference type="SMART" id="SM00185">
    <property type="entry name" value="ARM"/>
    <property type="match status" value="10"/>
</dbReference>
<reference evidence="6" key="3">
    <citation type="submission" date="2025-08" db="UniProtKB">
        <authorList>
            <consortium name="Ensembl"/>
        </authorList>
    </citation>
    <scope>IDENTIFICATION</scope>
</reference>
<dbReference type="Pfam" id="PF14381">
    <property type="entry name" value="EDR1_CTR1_ARMC3_pept"/>
    <property type="match status" value="1"/>
</dbReference>
<keyword evidence="1" id="KW-0677">Repeat</keyword>
<reference evidence="7" key="1">
    <citation type="journal article" date="2002" name="Science">
        <title>The draft genome of Ciona intestinalis: insights into chordate and vertebrate origins.</title>
        <authorList>
            <person name="Dehal P."/>
            <person name="Satou Y."/>
            <person name="Campbell R.K."/>
            <person name="Chapman J."/>
            <person name="Degnan B."/>
            <person name="De Tomaso A."/>
            <person name="Davidson B."/>
            <person name="Di Gregorio A."/>
            <person name="Gelpke M."/>
            <person name="Goodstein D.M."/>
            <person name="Harafuji N."/>
            <person name="Hastings K.E."/>
            <person name="Ho I."/>
            <person name="Hotta K."/>
            <person name="Huang W."/>
            <person name="Kawashima T."/>
            <person name="Lemaire P."/>
            <person name="Martinez D."/>
            <person name="Meinertzhagen I.A."/>
            <person name="Necula S."/>
            <person name="Nonaka M."/>
            <person name="Putnam N."/>
            <person name="Rash S."/>
            <person name="Saiga H."/>
            <person name="Satake M."/>
            <person name="Terry A."/>
            <person name="Yamada L."/>
            <person name="Wang H.G."/>
            <person name="Awazu S."/>
            <person name="Azumi K."/>
            <person name="Boore J."/>
            <person name="Branno M."/>
            <person name="Chin-Bow S."/>
            <person name="DeSantis R."/>
            <person name="Doyle S."/>
            <person name="Francino P."/>
            <person name="Keys D.N."/>
            <person name="Haga S."/>
            <person name="Hayashi H."/>
            <person name="Hino K."/>
            <person name="Imai K.S."/>
            <person name="Inaba K."/>
            <person name="Kano S."/>
            <person name="Kobayashi K."/>
            <person name="Kobayashi M."/>
            <person name="Lee B.I."/>
            <person name="Makabe K.W."/>
            <person name="Manohar C."/>
            <person name="Matassi G."/>
            <person name="Medina M."/>
            <person name="Mochizuki Y."/>
            <person name="Mount S."/>
            <person name="Morishita T."/>
            <person name="Miura S."/>
            <person name="Nakayama A."/>
            <person name="Nishizaka S."/>
            <person name="Nomoto H."/>
            <person name="Ohta F."/>
            <person name="Oishi K."/>
            <person name="Rigoutsos I."/>
            <person name="Sano M."/>
            <person name="Sasaki A."/>
            <person name="Sasakura Y."/>
            <person name="Shoguchi E."/>
            <person name="Shin-i T."/>
            <person name="Spagnuolo A."/>
            <person name="Stainier D."/>
            <person name="Suzuki M.M."/>
            <person name="Tassy O."/>
            <person name="Takatori N."/>
            <person name="Tokuoka M."/>
            <person name="Yagi K."/>
            <person name="Yoshizaki F."/>
            <person name="Wada S."/>
            <person name="Zhang C."/>
            <person name="Hyatt P.D."/>
            <person name="Larimer F."/>
            <person name="Detter C."/>
            <person name="Doggett N."/>
            <person name="Glavina T."/>
            <person name="Hawkins T."/>
            <person name="Richardson P."/>
            <person name="Lucas S."/>
            <person name="Kohara Y."/>
            <person name="Levine M."/>
            <person name="Satoh N."/>
            <person name="Rokhsar D.S."/>
        </authorList>
    </citation>
    <scope>NUCLEOTIDE SEQUENCE [LARGE SCALE GENOMIC DNA]</scope>
</reference>
<sequence length="861" mass="94893">MGKKVKKEVEAPPKDVFDPLNFESKKTGTVVLMLKSDEEEVLAKACEAIYRFADKCEENKLMLLELGAMESLIRLINHEEKMVKRYACMAFGVMAGHADVRRYLRKTDAIPSAIQLLGDEDDVCNEFASLFLSHMSGDFSSKLSIGQSEGVEPLINLLASPDPDVQKNSLQAICNLVQDFQSRTAVRELGGIPSLLESLKSEYAVIQGLGLSTLASVTQDGESRAVVRENEGLELLVDFLGNKDYDDLHVHALSVLSNCLEDTESLDDIRSTGGLESLLSFATEASTSPEVQANTARALSRAAKNVENGKILHEQEAEKTLITMTGSESDIVRIAACQAIATLSNNLAAKDAFGKSEGIPPLINLLSAENPMVREAATLALANLTLTNTNNANEVLTSGGVEQLLSLLQFNKESVVINSAACLINMAQDLTIRNDIFKRGIVASLTEPLKSKSPRVQSKIAQAVSTFVTGAEARSEICQHGGLEPLVQLVKSGDADVRRNASCALLLCCADPPTAAAISKLGGLEILQEINSSEQRCNNFSVAAFEKLLDSNLPAKYSLTGRLASHNIITDGFYDAGQLRPESKFFTLDEISKQEVNQKRPILLVNCKATDVVKSQDDSSEKGSRVSSKASYTRRKKERQKKKVKRFIISFREHVTNKSQILLSKKIVTCKSVTDQKILHLFKIKSRNTIIKKFRIKRFVVSDGVYHPPVDNVLQSYFDNVTKYILPMPSTREQIVALAQFVVDKMGGEIDRGKMSDFSWELHIAELKYDLKSNIIPIGKIQYGIHYHRALLYKVLADKIGVPCSLVRGEYNRAWNEVTIAASLEKGAARYPPTRYIIDLMHDTGKLIRTDSPEAVQYKSI</sequence>
<dbReference type="InterPro" id="IPR055445">
    <property type="entry name" value="ARM_ARMC5"/>
</dbReference>
<dbReference type="Pfam" id="PF00514">
    <property type="entry name" value="Arm"/>
    <property type="match status" value="1"/>
</dbReference>
<dbReference type="PANTHER" id="PTHR46618">
    <property type="entry name" value="ARMADILLO REPEAT-CONTAINING PROTEIN 3"/>
    <property type="match status" value="1"/>
</dbReference>
<dbReference type="AlphaFoldDB" id="F6YAM0"/>
<dbReference type="OMA" id="LYPMQSR"/>
<evidence type="ECO:0000256" key="3">
    <source>
        <dbReference type="SAM" id="MobiDB-lite"/>
    </source>
</evidence>
<organism evidence="6 7">
    <name type="scientific">Ciona intestinalis</name>
    <name type="common">Transparent sea squirt</name>
    <name type="synonym">Ascidia intestinalis</name>
    <dbReference type="NCBI Taxonomy" id="7719"/>
    <lineage>
        <taxon>Eukaryota</taxon>
        <taxon>Metazoa</taxon>
        <taxon>Chordata</taxon>
        <taxon>Tunicata</taxon>
        <taxon>Ascidiacea</taxon>
        <taxon>Phlebobranchia</taxon>
        <taxon>Cionidae</taxon>
        <taxon>Ciona</taxon>
    </lineage>
</organism>
<dbReference type="InterPro" id="IPR000225">
    <property type="entry name" value="Armadillo"/>
</dbReference>
<feature type="domain" description="ARMC5-like ARM-repeats" evidence="5">
    <location>
        <begin position="252"/>
        <end position="495"/>
    </location>
</feature>
<feature type="region of interest" description="Disordered" evidence="3">
    <location>
        <begin position="616"/>
        <end position="639"/>
    </location>
</feature>
<dbReference type="Pfam" id="PF24768">
    <property type="entry name" value="ARM_ARMC5"/>
    <property type="match status" value="1"/>
</dbReference>
<keyword evidence="7" id="KW-1185">Reference proteome</keyword>
<dbReference type="InterPro" id="IPR016024">
    <property type="entry name" value="ARM-type_fold"/>
</dbReference>
<feature type="repeat" description="ARM" evidence="2">
    <location>
        <begin position="357"/>
        <end position="399"/>
    </location>
</feature>